<protein>
    <recommendedName>
        <fullName evidence="13">GATA-type domain-containing protein</fullName>
    </recommendedName>
</protein>
<feature type="region of interest" description="Disordered" evidence="12">
    <location>
        <begin position="699"/>
        <end position="728"/>
    </location>
</feature>
<dbReference type="AlphaFoldDB" id="A0A7R9L9V1"/>
<keyword evidence="6" id="KW-0805">Transcription regulation</keyword>
<evidence type="ECO:0000256" key="1">
    <source>
        <dbReference type="ARBA" id="ARBA00004123"/>
    </source>
</evidence>
<proteinExistence type="predicted"/>
<dbReference type="GO" id="GO:0005634">
    <property type="term" value="C:nucleus"/>
    <property type="evidence" value="ECO:0007669"/>
    <property type="project" value="UniProtKB-SubCell"/>
</dbReference>
<evidence type="ECO:0000256" key="8">
    <source>
        <dbReference type="ARBA" id="ARBA00023159"/>
    </source>
</evidence>
<dbReference type="SUPFAM" id="SSF57716">
    <property type="entry name" value="Glucocorticoid receptor-like (DNA-binding domain)"/>
    <property type="match status" value="2"/>
</dbReference>
<dbReference type="OrthoDB" id="6489427at2759"/>
<keyword evidence="8" id="KW-0010">Activator</keyword>
<dbReference type="SMART" id="SM00401">
    <property type="entry name" value="ZnF_GATA"/>
    <property type="match status" value="2"/>
</dbReference>
<evidence type="ECO:0000256" key="12">
    <source>
        <dbReference type="SAM" id="MobiDB-lite"/>
    </source>
</evidence>
<evidence type="ECO:0000313" key="15">
    <source>
        <dbReference type="Proteomes" id="UP000728032"/>
    </source>
</evidence>
<feature type="compositionally biased region" description="Polar residues" evidence="12">
    <location>
        <begin position="555"/>
        <end position="567"/>
    </location>
</feature>
<feature type="region of interest" description="Disordered" evidence="12">
    <location>
        <begin position="586"/>
        <end position="619"/>
    </location>
</feature>
<gene>
    <name evidence="14" type="ORF">ONB1V03_LOCUS995</name>
</gene>
<evidence type="ECO:0000313" key="14">
    <source>
        <dbReference type="EMBL" id="CAD7637744.1"/>
    </source>
</evidence>
<keyword evidence="15" id="KW-1185">Reference proteome</keyword>
<reference evidence="14" key="1">
    <citation type="submission" date="2020-11" db="EMBL/GenBank/DDBJ databases">
        <authorList>
            <person name="Tran Van P."/>
        </authorList>
    </citation>
    <scope>NUCLEOTIDE SEQUENCE</scope>
</reference>
<keyword evidence="3" id="KW-0677">Repeat</keyword>
<comment type="subcellular location">
    <subcellularLocation>
        <location evidence="1">Nucleus</location>
    </subcellularLocation>
</comment>
<keyword evidence="9" id="KW-0804">Transcription</keyword>
<dbReference type="PROSITE" id="PS50114">
    <property type="entry name" value="GATA_ZN_FINGER_2"/>
    <property type="match status" value="2"/>
</dbReference>
<feature type="compositionally biased region" description="Polar residues" evidence="12">
    <location>
        <begin position="369"/>
        <end position="378"/>
    </location>
</feature>
<keyword evidence="4 11" id="KW-0863">Zinc-finger</keyword>
<dbReference type="EMBL" id="CAJPVJ010000123">
    <property type="protein sequence ID" value="CAG2161297.1"/>
    <property type="molecule type" value="Genomic_DNA"/>
</dbReference>
<dbReference type="Gene3D" id="3.30.50.10">
    <property type="entry name" value="Erythroid Transcription Factor GATA-1, subunit A"/>
    <property type="match status" value="2"/>
</dbReference>
<keyword evidence="2" id="KW-0479">Metal-binding</keyword>
<evidence type="ECO:0000256" key="2">
    <source>
        <dbReference type="ARBA" id="ARBA00022723"/>
    </source>
</evidence>
<evidence type="ECO:0000256" key="11">
    <source>
        <dbReference type="PROSITE-ProRule" id="PRU00094"/>
    </source>
</evidence>
<accession>A0A7R9L9V1</accession>
<keyword evidence="7" id="KW-0238">DNA-binding</keyword>
<dbReference type="Pfam" id="PF00320">
    <property type="entry name" value="GATA"/>
    <property type="match status" value="1"/>
</dbReference>
<feature type="region of interest" description="Disordered" evidence="12">
    <location>
        <begin position="180"/>
        <end position="202"/>
    </location>
</feature>
<evidence type="ECO:0000256" key="3">
    <source>
        <dbReference type="ARBA" id="ARBA00022737"/>
    </source>
</evidence>
<dbReference type="EMBL" id="OC914948">
    <property type="protein sequence ID" value="CAD7637744.1"/>
    <property type="molecule type" value="Genomic_DNA"/>
</dbReference>
<feature type="region of interest" description="Disordered" evidence="12">
    <location>
        <begin position="1"/>
        <end position="89"/>
    </location>
</feature>
<dbReference type="GO" id="GO:0000981">
    <property type="term" value="F:DNA-binding transcription factor activity, RNA polymerase II-specific"/>
    <property type="evidence" value="ECO:0007669"/>
    <property type="project" value="TreeGrafter"/>
</dbReference>
<evidence type="ECO:0000256" key="9">
    <source>
        <dbReference type="ARBA" id="ARBA00023163"/>
    </source>
</evidence>
<dbReference type="GO" id="GO:0045165">
    <property type="term" value="P:cell fate commitment"/>
    <property type="evidence" value="ECO:0007669"/>
    <property type="project" value="TreeGrafter"/>
</dbReference>
<name>A0A7R9L9V1_9ACAR</name>
<feature type="compositionally biased region" description="Low complexity" evidence="12">
    <location>
        <begin position="606"/>
        <end position="619"/>
    </location>
</feature>
<dbReference type="PANTHER" id="PTHR10071:SF281">
    <property type="entry name" value="BOX A-BINDING FACTOR-RELATED"/>
    <property type="match status" value="1"/>
</dbReference>
<dbReference type="Proteomes" id="UP000728032">
    <property type="component" value="Unassembled WGS sequence"/>
</dbReference>
<feature type="domain" description="GATA-type" evidence="13">
    <location>
        <begin position="451"/>
        <end position="505"/>
    </location>
</feature>
<evidence type="ECO:0000256" key="4">
    <source>
        <dbReference type="ARBA" id="ARBA00022771"/>
    </source>
</evidence>
<dbReference type="FunFam" id="3.30.50.10:FF:000001">
    <property type="entry name" value="GATA transcription factor (GATAd)"/>
    <property type="match status" value="1"/>
</dbReference>
<feature type="compositionally biased region" description="Polar residues" evidence="12">
    <location>
        <begin position="33"/>
        <end position="46"/>
    </location>
</feature>
<dbReference type="InterPro" id="IPR013088">
    <property type="entry name" value="Znf_NHR/GATA"/>
</dbReference>
<evidence type="ECO:0000256" key="5">
    <source>
        <dbReference type="ARBA" id="ARBA00022833"/>
    </source>
</evidence>
<dbReference type="InterPro" id="IPR000679">
    <property type="entry name" value="Znf_GATA"/>
</dbReference>
<evidence type="ECO:0000259" key="13">
    <source>
        <dbReference type="PROSITE" id="PS50114"/>
    </source>
</evidence>
<dbReference type="PROSITE" id="PS00344">
    <property type="entry name" value="GATA_ZN_FINGER_1"/>
    <property type="match status" value="1"/>
</dbReference>
<feature type="compositionally biased region" description="Low complexity" evidence="12">
    <location>
        <begin position="181"/>
        <end position="191"/>
    </location>
</feature>
<feature type="compositionally biased region" description="Gly residues" evidence="12">
    <location>
        <begin position="51"/>
        <end position="64"/>
    </location>
</feature>
<evidence type="ECO:0000256" key="7">
    <source>
        <dbReference type="ARBA" id="ARBA00023125"/>
    </source>
</evidence>
<dbReference type="GO" id="GO:0045944">
    <property type="term" value="P:positive regulation of transcription by RNA polymerase II"/>
    <property type="evidence" value="ECO:0007669"/>
    <property type="project" value="TreeGrafter"/>
</dbReference>
<feature type="domain" description="GATA-type" evidence="13">
    <location>
        <begin position="505"/>
        <end position="531"/>
    </location>
</feature>
<evidence type="ECO:0000256" key="6">
    <source>
        <dbReference type="ARBA" id="ARBA00023015"/>
    </source>
</evidence>
<feature type="compositionally biased region" description="Polar residues" evidence="12">
    <location>
        <begin position="520"/>
        <end position="529"/>
    </location>
</feature>
<feature type="region of interest" description="Disordered" evidence="12">
    <location>
        <begin position="520"/>
        <end position="567"/>
    </location>
</feature>
<feature type="region of interest" description="Disordered" evidence="12">
    <location>
        <begin position="229"/>
        <end position="248"/>
    </location>
</feature>
<keyword evidence="10" id="KW-0539">Nucleus</keyword>
<feature type="region of interest" description="Disordered" evidence="12">
    <location>
        <begin position="356"/>
        <end position="378"/>
    </location>
</feature>
<dbReference type="CDD" id="cd00202">
    <property type="entry name" value="ZnF_GATA"/>
    <property type="match status" value="2"/>
</dbReference>
<dbReference type="PRINTS" id="PR00619">
    <property type="entry name" value="GATAZNFINGER"/>
</dbReference>
<dbReference type="GO" id="GO:0000122">
    <property type="term" value="P:negative regulation of transcription by RNA polymerase II"/>
    <property type="evidence" value="ECO:0007669"/>
    <property type="project" value="TreeGrafter"/>
</dbReference>
<feature type="compositionally biased region" description="Polar residues" evidence="12">
    <location>
        <begin position="229"/>
        <end position="243"/>
    </location>
</feature>
<feature type="compositionally biased region" description="Polar residues" evidence="12">
    <location>
        <begin position="699"/>
        <end position="709"/>
    </location>
</feature>
<dbReference type="GO" id="GO:0000978">
    <property type="term" value="F:RNA polymerase II cis-regulatory region sequence-specific DNA binding"/>
    <property type="evidence" value="ECO:0007669"/>
    <property type="project" value="TreeGrafter"/>
</dbReference>
<dbReference type="GO" id="GO:0008270">
    <property type="term" value="F:zinc ion binding"/>
    <property type="evidence" value="ECO:0007669"/>
    <property type="project" value="UniProtKB-KW"/>
</dbReference>
<feature type="compositionally biased region" description="Basic and acidic residues" evidence="12">
    <location>
        <begin position="78"/>
        <end position="89"/>
    </location>
</feature>
<feature type="region of interest" description="Disordered" evidence="12">
    <location>
        <begin position="299"/>
        <end position="328"/>
    </location>
</feature>
<keyword evidence="5" id="KW-0862">Zinc</keyword>
<dbReference type="InterPro" id="IPR039355">
    <property type="entry name" value="Transcription_factor_GATA"/>
</dbReference>
<organism evidence="14">
    <name type="scientific">Oppiella nova</name>
    <dbReference type="NCBI Taxonomy" id="334625"/>
    <lineage>
        <taxon>Eukaryota</taxon>
        <taxon>Metazoa</taxon>
        <taxon>Ecdysozoa</taxon>
        <taxon>Arthropoda</taxon>
        <taxon>Chelicerata</taxon>
        <taxon>Arachnida</taxon>
        <taxon>Acari</taxon>
        <taxon>Acariformes</taxon>
        <taxon>Sarcoptiformes</taxon>
        <taxon>Oribatida</taxon>
        <taxon>Brachypylina</taxon>
        <taxon>Oppioidea</taxon>
        <taxon>Oppiidae</taxon>
        <taxon>Oppiella</taxon>
    </lineage>
</organism>
<sequence>MEQSNDTNRDEGPNHSQISDSHHQHHHHQQQQDMVGSDTNNSDPHQNTNSGNGGANGGSGGSAGTGQHKASPQHMSGHHSDDNDHPTHHSRHAIIDAHTHVITEAPHTSAPVAHENHSLHMKAREAQAHSPSNIAQHSAHGSPVHELVSAATVGHSLADDKNGITAHSDSALHSHLYSNYQSAHQQHHQSSPTQAVIGHHGYGPSTSSASYANTIGSVTLSQSIGGYGTSPPNYHNSHRNSTGADYHTASALSPKSAHHLAANYDNVIHSSIYGNNGHSTGLMSGHHSQTVVHYAPQQTHHGVHLGQSSSSSHHHHHSSQSPSPQLWTTDGLAAHTMAYNLPGTISPSSLQQLTAVSDASGGSGGHPELSSSRAGAGTVQANGFNSNPFGGSSTTGAHYLRGDWSQASIYDGPNTANYTVTVGDHRRMSPDRNPGAPVGLSAHQLGSDFFAGEARECVNCGAISTPLWRRDGTGHYLCNACGLYSKMNGMHRPPIRPHKKMPNNRRAGLTCSNCHTSTTTLWRRNNQGEPVNRPLAMKKEGIQTRKRKPKAATPQEPSSQSLNKPQQNYIIEKPLLGTSGSMLYSAQSSTSSIGRNEHDLTGGHDSSPSRPISSPITPSSAALTRHLHGLMPLDGFQYSNNSPFNTGSNTINMNHSSASMTSASAGAGHHSTVAQVLHSNAIHSSVIHEPNVAKLLVHSSSSGQTSDNGLHSGDDHNSARHSTTTTAT</sequence>
<dbReference type="PANTHER" id="PTHR10071">
    <property type="entry name" value="TRANSCRIPTION FACTOR GATA FAMILY MEMBER"/>
    <property type="match status" value="1"/>
</dbReference>
<evidence type="ECO:0000256" key="10">
    <source>
        <dbReference type="ARBA" id="ARBA00023242"/>
    </source>
</evidence>